<evidence type="ECO:0000313" key="5">
    <source>
        <dbReference type="Proteomes" id="UP000219286"/>
    </source>
</evidence>
<evidence type="ECO:0000259" key="2">
    <source>
        <dbReference type="Pfam" id="PF08585"/>
    </source>
</evidence>
<dbReference type="InterPro" id="IPR013894">
    <property type="entry name" value="RMI1_OB"/>
</dbReference>
<protein>
    <submittedName>
        <fullName evidence="4">Uncharacterized protein</fullName>
    </submittedName>
</protein>
<evidence type="ECO:0000256" key="1">
    <source>
        <dbReference type="SAM" id="MobiDB-lite"/>
    </source>
</evidence>
<dbReference type="Pfam" id="PF21000">
    <property type="entry name" value="RMI1_N_N"/>
    <property type="match status" value="1"/>
</dbReference>
<reference evidence="4 5" key="1">
    <citation type="journal article" date="2015" name="Genome Announc.">
        <title>Genome sequence and annotation of Trichoderma parareesei, the ancestor of the cellulase producer Trichoderma reesei.</title>
        <authorList>
            <person name="Yang D."/>
            <person name="Pomraning K."/>
            <person name="Kopchinskiy A."/>
            <person name="Karimi Aghcheh R."/>
            <person name="Atanasova L."/>
            <person name="Chenthamara K."/>
            <person name="Baker S.E."/>
            <person name="Zhang R."/>
            <person name="Shen Q."/>
            <person name="Freitag M."/>
            <person name="Kubicek C.P."/>
            <person name="Druzhinina I.S."/>
        </authorList>
    </citation>
    <scope>NUCLEOTIDE SEQUENCE [LARGE SCALE GENOMIC DNA]</scope>
    <source>
        <strain evidence="4 5">CBS 125925</strain>
    </source>
</reference>
<evidence type="ECO:0000313" key="4">
    <source>
        <dbReference type="EMBL" id="OTA06062.1"/>
    </source>
</evidence>
<proteinExistence type="predicted"/>
<dbReference type="Pfam" id="PF08585">
    <property type="entry name" value="RMI1_N_C"/>
    <property type="match status" value="1"/>
</dbReference>
<dbReference type="Proteomes" id="UP000219286">
    <property type="component" value="Unassembled WGS sequence"/>
</dbReference>
<sequence length="250" mass="26706">MDLISQLRHSILSLSLPPPSQTLLTTLLTSRSPPPPIQSLVATAKARLLASDLTSTSLIDSSSIATFPPDIDSANVAETKLTQNIHVQVLDVENLSASRWEQVEELEAIERGERTRGRQVIRVTAEEEDESNEADNNASASTRAAAATPGGGSGTSLGGANAVHRLVLQDRRGKRVYAVELKRINGIAVGKTLIGEKMMLRAGAVVARGTVLLAPETCVLLGGKVDAWHEAWAEGRLARLRESVGADRPR</sequence>
<feature type="domain" description="RMI1 N-terminal" evidence="3">
    <location>
        <begin position="14"/>
        <end position="56"/>
    </location>
</feature>
<comment type="caution">
    <text evidence="4">The sequence shown here is derived from an EMBL/GenBank/DDBJ whole genome shotgun (WGS) entry which is preliminary data.</text>
</comment>
<feature type="domain" description="RecQ mediated genome instability protein 1 OB-fold" evidence="2">
    <location>
        <begin position="67"/>
        <end position="236"/>
    </location>
</feature>
<keyword evidence="5" id="KW-1185">Reference proteome</keyword>
<dbReference type="AlphaFoldDB" id="A0A2H2ZMY7"/>
<dbReference type="Gene3D" id="2.40.50.770">
    <property type="entry name" value="RecQ-mediated genome instability protein Rmi1, C-terminal domain"/>
    <property type="match status" value="1"/>
</dbReference>
<dbReference type="EMBL" id="LFMI01000656">
    <property type="protein sequence ID" value="OTA06062.1"/>
    <property type="molecule type" value="Genomic_DNA"/>
</dbReference>
<accession>A0A2H2ZMY7</accession>
<name>A0A2H2ZMY7_TRIPA</name>
<dbReference type="InterPro" id="IPR049363">
    <property type="entry name" value="RMI1_N"/>
</dbReference>
<organism evidence="4 5">
    <name type="scientific">Trichoderma parareesei</name>
    <name type="common">Filamentous fungus</name>
    <dbReference type="NCBI Taxonomy" id="858221"/>
    <lineage>
        <taxon>Eukaryota</taxon>
        <taxon>Fungi</taxon>
        <taxon>Dikarya</taxon>
        <taxon>Ascomycota</taxon>
        <taxon>Pezizomycotina</taxon>
        <taxon>Sordariomycetes</taxon>
        <taxon>Hypocreomycetidae</taxon>
        <taxon>Hypocreales</taxon>
        <taxon>Hypocreaceae</taxon>
        <taxon>Trichoderma</taxon>
    </lineage>
</organism>
<evidence type="ECO:0000259" key="3">
    <source>
        <dbReference type="Pfam" id="PF21000"/>
    </source>
</evidence>
<dbReference type="SMART" id="SM01161">
    <property type="entry name" value="DUF1767"/>
    <property type="match status" value="1"/>
</dbReference>
<dbReference type="OrthoDB" id="341511at2759"/>
<gene>
    <name evidence="4" type="ORF">A9Z42_0067780</name>
</gene>
<feature type="region of interest" description="Disordered" evidence="1">
    <location>
        <begin position="124"/>
        <end position="159"/>
    </location>
</feature>
<dbReference type="InterPro" id="IPR042470">
    <property type="entry name" value="RMI1_N_C_sf"/>
</dbReference>
<feature type="compositionally biased region" description="Low complexity" evidence="1">
    <location>
        <begin position="134"/>
        <end position="148"/>
    </location>
</feature>